<keyword evidence="9" id="KW-0732">Signal</keyword>
<dbReference type="OrthoDB" id="2014333at2759"/>
<comment type="subunit">
    <text evidence="7">Component of the dolichol-phosphate mannose (DPM) synthase complex.</text>
</comment>
<comment type="subcellular location">
    <subcellularLocation>
        <location evidence="1 7">Endoplasmic reticulum membrane</location>
        <topology evidence="1 7">Multi-pass membrane protein</topology>
    </subcellularLocation>
</comment>
<organism evidence="11">
    <name type="scientific">Lingula anatina</name>
    <name type="common">Brachiopod</name>
    <name type="synonym">Lingula unguis</name>
    <dbReference type="NCBI Taxonomy" id="7574"/>
    <lineage>
        <taxon>Eukaryota</taxon>
        <taxon>Metazoa</taxon>
        <taxon>Spiralia</taxon>
        <taxon>Lophotrochozoa</taxon>
        <taxon>Brachiopoda</taxon>
        <taxon>Linguliformea</taxon>
        <taxon>Lingulata</taxon>
        <taxon>Lingulida</taxon>
        <taxon>Linguloidea</taxon>
        <taxon>Lingulidae</taxon>
        <taxon>Lingula</taxon>
    </lineage>
</organism>
<comment type="caution">
    <text evidence="7">Lacks conserved residue(s) required for the propagation of feature annotation.</text>
</comment>
<evidence type="ECO:0000256" key="9">
    <source>
        <dbReference type="SAM" id="SignalP"/>
    </source>
</evidence>
<evidence type="ECO:0000313" key="11">
    <source>
        <dbReference type="RefSeq" id="XP_013420062.1"/>
    </source>
</evidence>
<keyword evidence="11 12" id="KW-0808">Transferase</keyword>
<dbReference type="STRING" id="7574.A0A1S3I528"/>
<evidence type="ECO:0000256" key="7">
    <source>
        <dbReference type="RuleBase" id="RU365085"/>
    </source>
</evidence>
<feature type="transmembrane region" description="Helical" evidence="7">
    <location>
        <begin position="39"/>
        <end position="59"/>
    </location>
</feature>
<dbReference type="Pfam" id="PF08285">
    <property type="entry name" value="DPM3"/>
    <property type="match status" value="1"/>
</dbReference>
<keyword evidence="6 7" id="KW-0472">Membrane</keyword>
<dbReference type="GeneID" id="106180592"/>
<dbReference type="GO" id="GO:0016757">
    <property type="term" value="F:glycosyltransferase activity"/>
    <property type="evidence" value="ECO:0007669"/>
    <property type="project" value="UniProtKB-KW"/>
</dbReference>
<dbReference type="RefSeq" id="XP_013420063.1">
    <property type="nucleotide sequence ID" value="XM_013564609.2"/>
</dbReference>
<evidence type="ECO:0000256" key="4">
    <source>
        <dbReference type="ARBA" id="ARBA00022824"/>
    </source>
</evidence>
<feature type="chain" id="PRO_5014545808" description="Dolichol-phosphate mannosyltransferase subunit 3" evidence="9">
    <location>
        <begin position="20"/>
        <end position="93"/>
    </location>
</feature>
<keyword evidence="5 7" id="KW-1133">Transmembrane helix</keyword>
<evidence type="ECO:0000313" key="12">
    <source>
        <dbReference type="RefSeq" id="XP_013420063.1"/>
    </source>
</evidence>
<dbReference type="RefSeq" id="XP_013420064.1">
    <property type="nucleotide sequence ID" value="XM_013564610.2"/>
</dbReference>
<evidence type="ECO:0000256" key="8">
    <source>
        <dbReference type="SAM" id="Coils"/>
    </source>
</evidence>
<sequence length="93" mass="10497">MTKLMQWLFVLSLLAGVWTAVVTESVPVNMSQAWKNVVWMAPIYAVICFGCWALATVGYRVVTFNDCEEAAEELKQQIEEAKKDLTSKGFKFS</sequence>
<evidence type="ECO:0000256" key="6">
    <source>
        <dbReference type="ARBA" id="ARBA00023136"/>
    </source>
</evidence>
<protein>
    <recommendedName>
        <fullName evidence="7">Dolichol-phosphate mannosyltransferase subunit 3</fullName>
    </recommendedName>
</protein>
<proteinExistence type="inferred from homology"/>
<evidence type="ECO:0000256" key="1">
    <source>
        <dbReference type="ARBA" id="ARBA00004477"/>
    </source>
</evidence>
<dbReference type="InterPro" id="IPR013174">
    <property type="entry name" value="DPM3"/>
</dbReference>
<feature type="signal peptide" evidence="9">
    <location>
        <begin position="1"/>
        <end position="19"/>
    </location>
</feature>
<dbReference type="KEGG" id="lak:106180592"/>
<comment type="similarity">
    <text evidence="2 7">Belongs to the DPM3 family.</text>
</comment>
<evidence type="ECO:0000256" key="5">
    <source>
        <dbReference type="ARBA" id="ARBA00022989"/>
    </source>
</evidence>
<dbReference type="Proteomes" id="UP000085678">
    <property type="component" value="Unplaced"/>
</dbReference>
<dbReference type="GO" id="GO:0006506">
    <property type="term" value="P:GPI anchor biosynthetic process"/>
    <property type="evidence" value="ECO:0007669"/>
    <property type="project" value="TreeGrafter"/>
</dbReference>
<keyword evidence="3 7" id="KW-0812">Transmembrane</keyword>
<keyword evidence="10" id="KW-1185">Reference proteome</keyword>
<feature type="coiled-coil region" evidence="8">
    <location>
        <begin position="64"/>
        <end position="91"/>
    </location>
</feature>
<keyword evidence="8" id="KW-0175">Coiled coil</keyword>
<comment type="function">
    <text evidence="7">Stabilizer subunit of the dolichol-phosphate mannose (DPM) synthase complex; tethers catalytic subunit to the ER.</text>
</comment>
<evidence type="ECO:0000313" key="13">
    <source>
        <dbReference type="RefSeq" id="XP_013420064.1"/>
    </source>
</evidence>
<name>A0A1S3I528_LINAN</name>
<reference evidence="11 12" key="1">
    <citation type="submission" date="2023-09" db="UniProtKB">
        <authorList>
            <consortium name="RefSeq"/>
        </authorList>
    </citation>
    <scope>IDENTIFICATION</scope>
    <source>
        <tissue evidence="11 12">Gonads</tissue>
    </source>
</reference>
<evidence type="ECO:0000256" key="3">
    <source>
        <dbReference type="ARBA" id="ARBA00022692"/>
    </source>
</evidence>
<gene>
    <name evidence="11 12 13" type="primary">LOC106180592</name>
</gene>
<evidence type="ECO:0000256" key="2">
    <source>
        <dbReference type="ARBA" id="ARBA00010430"/>
    </source>
</evidence>
<dbReference type="UniPathway" id="UPA00378"/>
<dbReference type="GO" id="GO:0005789">
    <property type="term" value="C:endoplasmic reticulum membrane"/>
    <property type="evidence" value="ECO:0007669"/>
    <property type="project" value="UniProtKB-SubCell"/>
</dbReference>
<dbReference type="RefSeq" id="XP_013420062.1">
    <property type="nucleotide sequence ID" value="XM_013564608.2"/>
</dbReference>
<dbReference type="PANTHER" id="PTHR16433">
    <property type="entry name" value="DOLICHOL-PHOSPHATE MANNOSYLTRANSFERASE SUBUNIT 3"/>
    <property type="match status" value="1"/>
</dbReference>
<accession>A0A1S3I528</accession>
<keyword evidence="4 7" id="KW-0256">Endoplasmic reticulum</keyword>
<keyword evidence="11 12" id="KW-0328">Glycosyltransferase</keyword>
<dbReference type="PANTHER" id="PTHR16433:SF0">
    <property type="entry name" value="DOLICHOL-PHOSPHATE MANNOSYLTRANSFERASE SUBUNIT 3"/>
    <property type="match status" value="1"/>
</dbReference>
<dbReference type="GO" id="GO:0033185">
    <property type="term" value="C:dolichol-phosphate-mannose synthase complex"/>
    <property type="evidence" value="ECO:0007669"/>
    <property type="project" value="TreeGrafter"/>
</dbReference>
<comment type="pathway">
    <text evidence="7">Protein modification; protein glycosylation.</text>
</comment>
<dbReference type="AlphaFoldDB" id="A0A1S3I528"/>
<evidence type="ECO:0000313" key="10">
    <source>
        <dbReference type="Proteomes" id="UP000085678"/>
    </source>
</evidence>